<dbReference type="PANTHER" id="PTHR43817:SF1">
    <property type="entry name" value="HYDROLASE, FAMILY 43, PUTATIVE (AFU_ORTHOLOGUE AFUA_3G01660)-RELATED"/>
    <property type="match status" value="1"/>
</dbReference>
<evidence type="ECO:0000256" key="5">
    <source>
        <dbReference type="PIRSR" id="PIRSR606710-1"/>
    </source>
</evidence>
<dbReference type="PANTHER" id="PTHR43817">
    <property type="entry name" value="GLYCOSYL HYDROLASE"/>
    <property type="match status" value="1"/>
</dbReference>
<name>A0AAJ6BEW4_9BACT</name>
<dbReference type="AlphaFoldDB" id="A0AAJ6BEW4"/>
<dbReference type="Gene3D" id="2.60.120.260">
    <property type="entry name" value="Galactose-binding domain-like"/>
    <property type="match status" value="1"/>
</dbReference>
<dbReference type="Gene3D" id="2.115.10.20">
    <property type="entry name" value="Glycosyl hydrolase domain, family 43"/>
    <property type="match status" value="1"/>
</dbReference>
<evidence type="ECO:0000256" key="3">
    <source>
        <dbReference type="ARBA" id="ARBA00022801"/>
    </source>
</evidence>
<evidence type="ECO:0000256" key="1">
    <source>
        <dbReference type="ARBA" id="ARBA00009865"/>
    </source>
</evidence>
<feature type="active site" description="Proton donor" evidence="5">
    <location>
        <position position="235"/>
    </location>
</feature>
<dbReference type="SUPFAM" id="SSF49785">
    <property type="entry name" value="Galactose-binding domain-like"/>
    <property type="match status" value="1"/>
</dbReference>
<reference evidence="9" key="1">
    <citation type="submission" date="2023-03" db="EMBL/GenBank/DDBJ databases">
        <title>Andean soil-derived lignocellulolytic bacterial consortium as a source of novel taxa and putative plastic-active enzymes.</title>
        <authorList>
            <person name="Diaz-Garcia L."/>
            <person name="Chuvochina M."/>
            <person name="Feuerriegel G."/>
            <person name="Bunk B."/>
            <person name="Sproer C."/>
            <person name="Streit W.R."/>
            <person name="Rodriguez L.M."/>
            <person name="Overmann J."/>
            <person name="Jimenez D.J."/>
        </authorList>
    </citation>
    <scope>NUCLEOTIDE SEQUENCE</scope>
    <source>
        <strain evidence="9">MAG 7</strain>
    </source>
</reference>
<dbReference type="Pfam" id="PF00754">
    <property type="entry name" value="F5_F8_type_C"/>
    <property type="match status" value="1"/>
</dbReference>
<gene>
    <name evidence="9" type="ORF">P0Y53_21135</name>
</gene>
<dbReference type="InterPro" id="IPR008979">
    <property type="entry name" value="Galactose-bd-like_sf"/>
</dbReference>
<dbReference type="SUPFAM" id="SSF75005">
    <property type="entry name" value="Arabinanase/levansucrase/invertase"/>
    <property type="match status" value="1"/>
</dbReference>
<feature type="active site" description="Proton acceptor" evidence="5">
    <location>
        <position position="64"/>
    </location>
</feature>
<evidence type="ECO:0000259" key="8">
    <source>
        <dbReference type="PROSITE" id="PS50022"/>
    </source>
</evidence>
<evidence type="ECO:0000256" key="7">
    <source>
        <dbReference type="RuleBase" id="RU361187"/>
    </source>
</evidence>
<evidence type="ECO:0000256" key="6">
    <source>
        <dbReference type="PIRSR" id="PIRSR606710-2"/>
    </source>
</evidence>
<dbReference type="EMBL" id="CP119311">
    <property type="protein sequence ID" value="WEK35000.1"/>
    <property type="molecule type" value="Genomic_DNA"/>
</dbReference>
<proteinExistence type="inferred from homology"/>
<comment type="similarity">
    <text evidence="1 7">Belongs to the glycosyl hydrolase 43 family.</text>
</comment>
<keyword evidence="4 7" id="KW-0326">Glycosidase</keyword>
<evidence type="ECO:0000256" key="2">
    <source>
        <dbReference type="ARBA" id="ARBA00022729"/>
    </source>
</evidence>
<sequence>MKKLIITIGIIGGVLLSGACQRTKEPYYDPIPEKPTEPETPVGPWSGFVQDSSFSNPIMTGGPDPWVTQKDGTYYYTYTQGSKLVILATKNLSELASARRYDVWTPPSGQPYSSNVWAPELHEIDGKWYFYFAADNGNNANHRMYVAENSSPTPVEGTWQLKGKVADATDEWAIDGTILNHDGQLYMIWSGGNAGAPPQNIYIAKMSNPWTISSEKVMIATPKYAWEKNGNPINEGPQVLINPQGRVFIIYSGSGYWVDGYCLGQLALKEGGDPMNPDDWTKKNHPVFSMRSESSIFGPGHNGFFKSPDGQEDWIIYHARSVANTSTGARSPYIQRFTWNPDGSPNFGLPSSTTTTQLRPSGEPRRYIHSKAKWSVTGFSSEEAASGRLASTIIDGNLTTIWITRYSTEPTDYPNHWVTVDMGEPSTVDGFVFYQKDGDRKIKELEILISNDNETWESLGLFTLNDVNLLRQFIDLPQRKQLRYFKLVPRSGIDTQKQPGLAEVSTFRLKD</sequence>
<feature type="domain" description="F5/8 type C" evidence="8">
    <location>
        <begin position="355"/>
        <end position="509"/>
    </location>
</feature>
<organism evidence="9 10">
    <name type="scientific">Candidatus Pseudobacter hemicellulosilyticus</name>
    <dbReference type="NCBI Taxonomy" id="3121375"/>
    <lineage>
        <taxon>Bacteria</taxon>
        <taxon>Pseudomonadati</taxon>
        <taxon>Bacteroidota</taxon>
        <taxon>Chitinophagia</taxon>
        <taxon>Chitinophagales</taxon>
        <taxon>Chitinophagaceae</taxon>
        <taxon>Pseudobacter</taxon>
    </lineage>
</organism>
<protein>
    <submittedName>
        <fullName evidence="9">Family 43 glycosylhydrolase</fullName>
    </submittedName>
</protein>
<dbReference type="Pfam" id="PF04616">
    <property type="entry name" value="Glyco_hydro_43"/>
    <property type="match status" value="1"/>
</dbReference>
<dbReference type="GO" id="GO:0005975">
    <property type="term" value="P:carbohydrate metabolic process"/>
    <property type="evidence" value="ECO:0007669"/>
    <property type="project" value="InterPro"/>
</dbReference>
<dbReference type="InterPro" id="IPR000421">
    <property type="entry name" value="FA58C"/>
</dbReference>
<keyword evidence="2" id="KW-0732">Signal</keyword>
<evidence type="ECO:0000256" key="4">
    <source>
        <dbReference type="ARBA" id="ARBA00023295"/>
    </source>
</evidence>
<dbReference type="Proteomes" id="UP001220610">
    <property type="component" value="Chromosome"/>
</dbReference>
<accession>A0AAJ6BEW4</accession>
<evidence type="ECO:0000313" key="9">
    <source>
        <dbReference type="EMBL" id="WEK35000.1"/>
    </source>
</evidence>
<dbReference type="GO" id="GO:0004553">
    <property type="term" value="F:hydrolase activity, hydrolyzing O-glycosyl compounds"/>
    <property type="evidence" value="ECO:0007669"/>
    <property type="project" value="InterPro"/>
</dbReference>
<feature type="site" description="Important for catalytic activity, responsible for pKa modulation of the active site Glu and correct orientation of both the proton donor and substrate" evidence="6">
    <location>
        <position position="175"/>
    </location>
</feature>
<dbReference type="CDD" id="cd18820">
    <property type="entry name" value="GH43_LbAraf43-like"/>
    <property type="match status" value="1"/>
</dbReference>
<dbReference type="InterPro" id="IPR006710">
    <property type="entry name" value="Glyco_hydro_43"/>
</dbReference>
<evidence type="ECO:0000313" key="10">
    <source>
        <dbReference type="Proteomes" id="UP001220610"/>
    </source>
</evidence>
<dbReference type="PROSITE" id="PS50022">
    <property type="entry name" value="FA58C_3"/>
    <property type="match status" value="1"/>
</dbReference>
<dbReference type="PROSITE" id="PS51257">
    <property type="entry name" value="PROKAR_LIPOPROTEIN"/>
    <property type="match status" value="1"/>
</dbReference>
<dbReference type="InterPro" id="IPR023296">
    <property type="entry name" value="Glyco_hydro_beta-prop_sf"/>
</dbReference>
<keyword evidence="3 7" id="KW-0378">Hydrolase</keyword>